<dbReference type="FunFam" id="3.40.50.300:FF:000615">
    <property type="entry name" value="pre-mRNA-splicing factor ATP-dependent RNA helicase DEAH7"/>
    <property type="match status" value="1"/>
</dbReference>
<dbReference type="EMBL" id="JAOPGA020000950">
    <property type="protein sequence ID" value="KAL0483364.1"/>
    <property type="molecule type" value="Genomic_DNA"/>
</dbReference>
<dbReference type="InterPro" id="IPR001650">
    <property type="entry name" value="Helicase_C-like"/>
</dbReference>
<evidence type="ECO:0000256" key="1">
    <source>
        <dbReference type="ARBA" id="ARBA00012552"/>
    </source>
</evidence>
<dbReference type="Pfam" id="PF21010">
    <property type="entry name" value="HA2_C"/>
    <property type="match status" value="1"/>
</dbReference>
<feature type="compositionally biased region" description="Polar residues" evidence="10">
    <location>
        <begin position="1051"/>
        <end position="1066"/>
    </location>
</feature>
<dbReference type="GO" id="GO:0008380">
    <property type="term" value="P:RNA splicing"/>
    <property type="evidence" value="ECO:0007669"/>
    <property type="project" value="UniProtKB-KW"/>
</dbReference>
<reference evidence="13 14" key="1">
    <citation type="submission" date="2024-03" db="EMBL/GenBank/DDBJ databases">
        <title>The Acrasis kona genome and developmental transcriptomes reveal deep origins of eukaryotic multicellular pathways.</title>
        <authorList>
            <person name="Sheikh S."/>
            <person name="Fu C.-J."/>
            <person name="Brown M.W."/>
            <person name="Baldauf S.L."/>
        </authorList>
    </citation>
    <scope>NUCLEOTIDE SEQUENCE [LARGE SCALE GENOMIC DNA]</scope>
    <source>
        <strain evidence="13 14">ATCC MYA-3509</strain>
    </source>
</reference>
<comment type="similarity">
    <text evidence="8">Belongs to the DEAD box helicase family. DEAH subfamily. PRP16 sub-subfamily.</text>
</comment>
<feature type="region of interest" description="Disordered" evidence="10">
    <location>
        <begin position="1"/>
        <end position="174"/>
    </location>
</feature>
<feature type="compositionally biased region" description="Polar residues" evidence="10">
    <location>
        <begin position="108"/>
        <end position="118"/>
    </location>
</feature>
<dbReference type="Gene3D" id="1.20.120.1080">
    <property type="match status" value="1"/>
</dbReference>
<keyword evidence="3" id="KW-0547">Nucleotide-binding</keyword>
<dbReference type="GO" id="GO:0005524">
    <property type="term" value="F:ATP binding"/>
    <property type="evidence" value="ECO:0007669"/>
    <property type="project" value="UniProtKB-KW"/>
</dbReference>
<dbReference type="InterPro" id="IPR002464">
    <property type="entry name" value="DNA/RNA_helicase_DEAH_CS"/>
</dbReference>
<dbReference type="GO" id="GO:0006397">
    <property type="term" value="P:mRNA processing"/>
    <property type="evidence" value="ECO:0007669"/>
    <property type="project" value="UniProtKB-KW"/>
</dbReference>
<feature type="compositionally biased region" description="Basic and acidic residues" evidence="10">
    <location>
        <begin position="1"/>
        <end position="24"/>
    </location>
</feature>
<dbReference type="Pfam" id="PF04408">
    <property type="entry name" value="WHD_HA2"/>
    <property type="match status" value="1"/>
</dbReference>
<keyword evidence="14" id="KW-1185">Reference proteome</keyword>
<evidence type="ECO:0000259" key="12">
    <source>
        <dbReference type="PROSITE" id="PS51194"/>
    </source>
</evidence>
<dbReference type="InterPro" id="IPR048333">
    <property type="entry name" value="HA2_WH"/>
</dbReference>
<dbReference type="FunFam" id="3.40.50.300:FF:000007">
    <property type="entry name" value="Pre-mRNA-splicing factor ATP-dependent RNA helicase"/>
    <property type="match status" value="1"/>
</dbReference>
<keyword evidence="2" id="KW-0507">mRNA processing</keyword>
<dbReference type="SMART" id="SM00490">
    <property type="entry name" value="HELICc"/>
    <property type="match status" value="1"/>
</dbReference>
<dbReference type="PROSITE" id="PS00690">
    <property type="entry name" value="DEAH_ATP_HELICASE"/>
    <property type="match status" value="1"/>
</dbReference>
<proteinExistence type="inferred from homology"/>
<accession>A0AAW2Z233</accession>
<evidence type="ECO:0000256" key="9">
    <source>
        <dbReference type="ARBA" id="ARBA00047984"/>
    </source>
</evidence>
<organism evidence="13 14">
    <name type="scientific">Acrasis kona</name>
    <dbReference type="NCBI Taxonomy" id="1008807"/>
    <lineage>
        <taxon>Eukaryota</taxon>
        <taxon>Discoba</taxon>
        <taxon>Heterolobosea</taxon>
        <taxon>Tetramitia</taxon>
        <taxon>Eutetramitia</taxon>
        <taxon>Acrasidae</taxon>
        <taxon>Acrasis</taxon>
    </lineage>
</organism>
<evidence type="ECO:0000313" key="13">
    <source>
        <dbReference type="EMBL" id="KAL0483364.1"/>
    </source>
</evidence>
<dbReference type="EC" id="3.6.4.13" evidence="1"/>
<dbReference type="PANTHER" id="PTHR18934:SF91">
    <property type="entry name" value="PRE-MRNA-SPLICING FACTOR ATP-DEPENDENT RNA HELICASE PRP16"/>
    <property type="match status" value="1"/>
</dbReference>
<dbReference type="InterPro" id="IPR011545">
    <property type="entry name" value="DEAD/DEAH_box_helicase_dom"/>
</dbReference>
<feature type="domain" description="Helicase ATP-binding" evidence="11">
    <location>
        <begin position="395"/>
        <end position="558"/>
    </location>
</feature>
<evidence type="ECO:0000256" key="6">
    <source>
        <dbReference type="ARBA" id="ARBA00022840"/>
    </source>
</evidence>
<dbReference type="PROSITE" id="PS51192">
    <property type="entry name" value="HELICASE_ATP_BIND_1"/>
    <property type="match status" value="1"/>
</dbReference>
<dbReference type="PROSITE" id="PS51194">
    <property type="entry name" value="HELICASE_CTER"/>
    <property type="match status" value="1"/>
</dbReference>
<dbReference type="Proteomes" id="UP001431209">
    <property type="component" value="Unassembled WGS sequence"/>
</dbReference>
<sequence length="1078" mass="123521">MSRRSPDGEFERPHKRPREDDDYKYKRHGRFDTPSHPGGVNDDALDRISRRKENYRRRGDHVEAKYKDGYRSRDDNRSSSTRDDSRSDPRNSARRDDKRRNDWDRTPQRSPRGSNWESPSPLIHHTPQTPLNLNHMIAEPSPRATPSHKYNKWEKKDVTSSTKRTTNHNKEFGWDGDQVDELDLEWYNAEESEAVDEALQDKKFLGDSDKFTKKEQEYKKQRGSNRVSARKSQILKDNEAWEENRMMTSGIARMREVQVEFNEEDDQRVHIIVHDVKPPFLDAQVTLDMTGSGIIQPVVDPTSDMATIARKGSFTLREVRSQRERMKSVKSKFNMSGTNLGNIMGIKQQVEKTINETIQDQLGPIIAPIKSDVDKNHISDKKKQLPIYYCRDELLTMIRENNVVVIVGETGSGKTTQMTQYLHQDGYTKYGRIACTQPRRVAAMSVAKRVSEEVGCELGTTVGYAIRFEDVTSDDTLIKYMTDGVLLRESLHEKDLDQYSVIIMDEAHERSLNTDVLFGILRKIVSRRRDLKLIVTSATMDANKFSTFFGGVPVYTIPGRTYPVDVLYTKTPVTDYVEAAVKQAMAIHLSTPPEGDILIFMTGQEDIEVTCYILEQKVLELDDDQGRHPKLSILPIYSMLPSELQARIFTKSEKGNRKCIVATNIAETSLTVDGILYVIDTGYSKLKVFNPKVGMDALQVYPESRAAANQRSGRAGRTGPGRCYRLFTEIQYNTEMLANTVPEIQRTNLGNVVLLLKSLGIKNLLEFGFMDPPPQDNMKNSMYQLWILGALDGKGELTGVGKKMTDLPLDPPLAKMVIAAQKMGCVSEVLTVVSMLSVPTVFYRPKDREEESDATREKFFVPESDHLTLLYVYQQWKQHDYSMNWCNDHFIHYKAMRKVQEIRNQIADIIKKNGMQLTTCGQDWDVVRKAICSGYFHHAARLQGIGEYRNMLTGMPCILHPTSALYGMGYTPDYVVYHELIMTSREYMQCVTSVDGSWLAEMAPTFFSVKKSHRTREEKRRANREEMEQVRSELMNEKQNEEQNEDLSFISHHTPQIVTPGRQQAPGTPRRTPRRMGL</sequence>
<dbReference type="AlphaFoldDB" id="A0AAW2Z233"/>
<evidence type="ECO:0000256" key="5">
    <source>
        <dbReference type="ARBA" id="ARBA00022806"/>
    </source>
</evidence>
<evidence type="ECO:0000256" key="3">
    <source>
        <dbReference type="ARBA" id="ARBA00022741"/>
    </source>
</evidence>
<gene>
    <name evidence="13" type="ORF">AKO1_014712</name>
</gene>
<evidence type="ECO:0000256" key="7">
    <source>
        <dbReference type="ARBA" id="ARBA00023187"/>
    </source>
</evidence>
<protein>
    <recommendedName>
        <fullName evidence="1">RNA helicase</fullName>
        <ecNumber evidence="1">3.6.4.13</ecNumber>
    </recommendedName>
</protein>
<dbReference type="SMART" id="SM00487">
    <property type="entry name" value="DEXDc"/>
    <property type="match status" value="1"/>
</dbReference>
<evidence type="ECO:0000259" key="11">
    <source>
        <dbReference type="PROSITE" id="PS51192"/>
    </source>
</evidence>
<dbReference type="GO" id="GO:0016787">
    <property type="term" value="F:hydrolase activity"/>
    <property type="evidence" value="ECO:0007669"/>
    <property type="project" value="UniProtKB-KW"/>
</dbReference>
<dbReference type="CDD" id="cd18791">
    <property type="entry name" value="SF2_C_RHA"/>
    <property type="match status" value="1"/>
</dbReference>
<dbReference type="FunFam" id="1.20.120.1080:FF:000001">
    <property type="entry name" value="Pre-mRNA-splicing factor ATP-dependent RNA helicase"/>
    <property type="match status" value="1"/>
</dbReference>
<dbReference type="Pfam" id="PF00270">
    <property type="entry name" value="DEAD"/>
    <property type="match status" value="1"/>
</dbReference>
<dbReference type="InterPro" id="IPR027417">
    <property type="entry name" value="P-loop_NTPase"/>
</dbReference>
<keyword evidence="5 13" id="KW-0347">Helicase</keyword>
<evidence type="ECO:0000256" key="10">
    <source>
        <dbReference type="SAM" id="MobiDB-lite"/>
    </source>
</evidence>
<dbReference type="InterPro" id="IPR014001">
    <property type="entry name" value="Helicase_ATP-bd"/>
</dbReference>
<keyword evidence="7" id="KW-0508">mRNA splicing</keyword>
<dbReference type="Pfam" id="PF07717">
    <property type="entry name" value="OB_NTP_bind"/>
    <property type="match status" value="1"/>
</dbReference>
<keyword evidence="4" id="KW-0378">Hydrolase</keyword>
<dbReference type="SUPFAM" id="SSF52540">
    <property type="entry name" value="P-loop containing nucleoside triphosphate hydrolases"/>
    <property type="match status" value="1"/>
</dbReference>
<dbReference type="GO" id="GO:0003724">
    <property type="term" value="F:RNA helicase activity"/>
    <property type="evidence" value="ECO:0007669"/>
    <property type="project" value="UniProtKB-EC"/>
</dbReference>
<name>A0AAW2Z233_9EUKA</name>
<evidence type="ECO:0000256" key="2">
    <source>
        <dbReference type="ARBA" id="ARBA00022664"/>
    </source>
</evidence>
<dbReference type="SMART" id="SM00847">
    <property type="entry name" value="HA2"/>
    <property type="match status" value="1"/>
</dbReference>
<dbReference type="InterPro" id="IPR011709">
    <property type="entry name" value="DEAD-box_helicase_OB_fold"/>
</dbReference>
<dbReference type="PANTHER" id="PTHR18934">
    <property type="entry name" value="ATP-DEPENDENT RNA HELICASE"/>
    <property type="match status" value="1"/>
</dbReference>
<feature type="domain" description="Helicase C-terminal" evidence="12">
    <location>
        <begin position="572"/>
        <end position="760"/>
    </location>
</feature>
<feature type="region of interest" description="Disordered" evidence="10">
    <location>
        <begin position="1011"/>
        <end position="1078"/>
    </location>
</feature>
<feature type="compositionally biased region" description="Basic and acidic residues" evidence="10">
    <location>
        <begin position="44"/>
        <end position="107"/>
    </location>
</feature>
<dbReference type="InterPro" id="IPR007502">
    <property type="entry name" value="Helicase-assoc_dom"/>
</dbReference>
<comment type="catalytic activity">
    <reaction evidence="9">
        <text>ATP + H2O = ADP + phosphate + H(+)</text>
        <dbReference type="Rhea" id="RHEA:13065"/>
        <dbReference type="ChEBI" id="CHEBI:15377"/>
        <dbReference type="ChEBI" id="CHEBI:15378"/>
        <dbReference type="ChEBI" id="CHEBI:30616"/>
        <dbReference type="ChEBI" id="CHEBI:43474"/>
        <dbReference type="ChEBI" id="CHEBI:456216"/>
        <dbReference type="EC" id="3.6.4.13"/>
    </reaction>
</comment>
<keyword evidence="6" id="KW-0067">ATP-binding</keyword>
<comment type="caution">
    <text evidence="13">The sequence shown here is derived from an EMBL/GenBank/DDBJ whole genome shotgun (WGS) entry which is preliminary data.</text>
</comment>
<evidence type="ECO:0000256" key="8">
    <source>
        <dbReference type="ARBA" id="ARBA00038040"/>
    </source>
</evidence>
<dbReference type="GO" id="GO:0003723">
    <property type="term" value="F:RNA binding"/>
    <property type="evidence" value="ECO:0007669"/>
    <property type="project" value="TreeGrafter"/>
</dbReference>
<dbReference type="Pfam" id="PF00271">
    <property type="entry name" value="Helicase_C"/>
    <property type="match status" value="1"/>
</dbReference>
<dbReference type="Gene3D" id="3.40.50.300">
    <property type="entry name" value="P-loop containing nucleotide triphosphate hydrolases"/>
    <property type="match status" value="2"/>
</dbReference>
<evidence type="ECO:0000256" key="4">
    <source>
        <dbReference type="ARBA" id="ARBA00022801"/>
    </source>
</evidence>
<evidence type="ECO:0000313" key="14">
    <source>
        <dbReference type="Proteomes" id="UP001431209"/>
    </source>
</evidence>
<feature type="compositionally biased region" description="Basic and acidic residues" evidence="10">
    <location>
        <begin position="1015"/>
        <end position="1041"/>
    </location>
</feature>